<keyword evidence="9" id="KW-0812">Transmembrane</keyword>
<evidence type="ECO:0000256" key="4">
    <source>
        <dbReference type="ARBA" id="ARBA00023002"/>
    </source>
</evidence>
<keyword evidence="9" id="KW-0472">Membrane</keyword>
<dbReference type="GO" id="GO:0020037">
    <property type="term" value="F:heme binding"/>
    <property type="evidence" value="ECO:0007669"/>
    <property type="project" value="InterPro"/>
</dbReference>
<dbReference type="AlphaFoldDB" id="A0A5N5WTE3"/>
<dbReference type="InterPro" id="IPR050121">
    <property type="entry name" value="Cytochrome_P450_monoxygenase"/>
</dbReference>
<proteinExistence type="inferred from homology"/>
<evidence type="ECO:0000256" key="7">
    <source>
        <dbReference type="PIRSR" id="PIRSR602401-1"/>
    </source>
</evidence>
<keyword evidence="5 7" id="KW-0408">Iron</keyword>
<dbReference type="InterPro" id="IPR036396">
    <property type="entry name" value="Cyt_P450_sf"/>
</dbReference>
<comment type="cofactor">
    <cofactor evidence="1 7">
        <name>heme</name>
        <dbReference type="ChEBI" id="CHEBI:30413"/>
    </cofactor>
</comment>
<name>A0A5N5WTE3_9EURO</name>
<dbReference type="InterPro" id="IPR002401">
    <property type="entry name" value="Cyt_P450_E_grp-I"/>
</dbReference>
<evidence type="ECO:0000256" key="3">
    <source>
        <dbReference type="ARBA" id="ARBA00022723"/>
    </source>
</evidence>
<feature type="transmembrane region" description="Helical" evidence="9">
    <location>
        <begin position="235"/>
        <end position="254"/>
    </location>
</feature>
<evidence type="ECO:0000256" key="5">
    <source>
        <dbReference type="ARBA" id="ARBA00023004"/>
    </source>
</evidence>
<dbReference type="GO" id="GO:0004497">
    <property type="term" value="F:monooxygenase activity"/>
    <property type="evidence" value="ECO:0007669"/>
    <property type="project" value="UniProtKB-KW"/>
</dbReference>
<reference evidence="10 11" key="1">
    <citation type="submission" date="2019-04" db="EMBL/GenBank/DDBJ databases">
        <title>Friends and foes A comparative genomics study of 23 Aspergillus species from section Flavi.</title>
        <authorList>
            <consortium name="DOE Joint Genome Institute"/>
            <person name="Kjaerbolling I."/>
            <person name="Vesth T."/>
            <person name="Frisvad J.C."/>
            <person name="Nybo J.L."/>
            <person name="Theobald S."/>
            <person name="Kildgaard S."/>
            <person name="Isbrandt T."/>
            <person name="Kuo A."/>
            <person name="Sato A."/>
            <person name="Lyhne E.K."/>
            <person name="Kogle M.E."/>
            <person name="Wiebenga A."/>
            <person name="Kun R.S."/>
            <person name="Lubbers R.J."/>
            <person name="Makela M.R."/>
            <person name="Barry K."/>
            <person name="Chovatia M."/>
            <person name="Clum A."/>
            <person name="Daum C."/>
            <person name="Haridas S."/>
            <person name="He G."/>
            <person name="LaButti K."/>
            <person name="Lipzen A."/>
            <person name="Mondo S."/>
            <person name="Riley R."/>
            <person name="Salamov A."/>
            <person name="Simmons B.A."/>
            <person name="Magnuson J.K."/>
            <person name="Henrissat B."/>
            <person name="Mortensen U.H."/>
            <person name="Larsen T.O."/>
            <person name="Devries R.P."/>
            <person name="Grigoriev I.V."/>
            <person name="Machida M."/>
            <person name="Baker S.E."/>
            <person name="Andersen M.R."/>
        </authorList>
    </citation>
    <scope>NUCLEOTIDE SEQUENCE [LARGE SCALE GENOMIC DNA]</scope>
    <source>
        <strain evidence="10 11">CBS 151.66</strain>
    </source>
</reference>
<dbReference type="CDD" id="cd11070">
    <property type="entry name" value="CYP56-like"/>
    <property type="match status" value="1"/>
</dbReference>
<comment type="similarity">
    <text evidence="2 8">Belongs to the cytochrome P450 family.</text>
</comment>
<evidence type="ECO:0000256" key="1">
    <source>
        <dbReference type="ARBA" id="ARBA00001971"/>
    </source>
</evidence>
<evidence type="ECO:0000313" key="10">
    <source>
        <dbReference type="EMBL" id="KAB8070464.1"/>
    </source>
</evidence>
<keyword evidence="11" id="KW-1185">Reference proteome</keyword>
<dbReference type="Pfam" id="PF00067">
    <property type="entry name" value="p450"/>
    <property type="match status" value="1"/>
</dbReference>
<feature type="binding site" description="axial binding residue" evidence="7">
    <location>
        <position position="484"/>
    </location>
    <ligand>
        <name>heme</name>
        <dbReference type="ChEBI" id="CHEBI:30413"/>
    </ligand>
    <ligandPart>
        <name>Fe</name>
        <dbReference type="ChEBI" id="CHEBI:18248"/>
    </ligandPart>
</feature>
<dbReference type="Gene3D" id="1.10.630.10">
    <property type="entry name" value="Cytochrome P450"/>
    <property type="match status" value="1"/>
</dbReference>
<dbReference type="PRINTS" id="PR00385">
    <property type="entry name" value="P450"/>
</dbReference>
<dbReference type="EMBL" id="ML732301">
    <property type="protein sequence ID" value="KAB8070464.1"/>
    <property type="molecule type" value="Genomic_DNA"/>
</dbReference>
<evidence type="ECO:0000256" key="2">
    <source>
        <dbReference type="ARBA" id="ARBA00010617"/>
    </source>
</evidence>
<accession>A0A5N5WTE3</accession>
<keyword evidence="9" id="KW-1133">Transmembrane helix</keyword>
<dbReference type="InterPro" id="IPR017972">
    <property type="entry name" value="Cyt_P450_CS"/>
</dbReference>
<dbReference type="InterPro" id="IPR001128">
    <property type="entry name" value="Cyt_P450"/>
</dbReference>
<dbReference type="OrthoDB" id="1470350at2759"/>
<feature type="transmembrane region" description="Helical" evidence="9">
    <location>
        <begin position="6"/>
        <end position="26"/>
    </location>
</feature>
<keyword evidence="4 8" id="KW-0560">Oxidoreductase</keyword>
<gene>
    <name evidence="10" type="ORF">BDV29DRAFT_197995</name>
</gene>
<keyword evidence="7 8" id="KW-0349">Heme</keyword>
<dbReference type="GO" id="GO:0016705">
    <property type="term" value="F:oxidoreductase activity, acting on paired donors, with incorporation or reduction of molecular oxygen"/>
    <property type="evidence" value="ECO:0007669"/>
    <property type="project" value="InterPro"/>
</dbReference>
<sequence>MMDFSFSLIPAIATVLYLLLKLCSWARYYIHGRRSGFPVIVSPAPTKSAPWLLLGPVLHPVFKRYLPEWIFWRVDISINGWEYRRRTEIHDRLGKVFALVTPDECSLWVADPVLGNAILQRRKDFGQPPVVGQIIGFLGPNVISANGDDWQRQRRLVAPNLNERISQSVWNESCEQAQIMLQYLEKNPGDQTLFGLRTIAINVLGQAGYGQTERWSPEANGTEIDPNQDLKSGRAAYFIMTTLIADLFLQAAFLPTKLLKMPFMSPKQQLLGRYLENAPRFTKEILNEERQALREKSTPRNSFLSMLVHQSDKETSSGSTGLSLSEHEIQGNLFILSTAGYESTGNTMGYAVILLSAYPEWQMWVRDELQHLDAEASKWKYEEVFTKCPRTLAVMLETLRHFTPILHSTRYITEPQQVADSNGTHLLMPPMEVYVSAHTIHHDPEIWGHDVDDFRPSRWIDNAGQVITPPKGTFLPWSGGPRVCPGMKMSQVEFVATLATLFRSARCEPLQLGKESVEQSRKRFRNMVFKESVSKLTLQVRDPKEVKLRWVRETL</sequence>
<dbReference type="SUPFAM" id="SSF48264">
    <property type="entry name" value="Cytochrome P450"/>
    <property type="match status" value="1"/>
</dbReference>
<organism evidence="10 11">
    <name type="scientific">Aspergillus leporis</name>
    <dbReference type="NCBI Taxonomy" id="41062"/>
    <lineage>
        <taxon>Eukaryota</taxon>
        <taxon>Fungi</taxon>
        <taxon>Dikarya</taxon>
        <taxon>Ascomycota</taxon>
        <taxon>Pezizomycotina</taxon>
        <taxon>Eurotiomycetes</taxon>
        <taxon>Eurotiomycetidae</taxon>
        <taxon>Eurotiales</taxon>
        <taxon>Aspergillaceae</taxon>
        <taxon>Aspergillus</taxon>
        <taxon>Aspergillus subgen. Circumdati</taxon>
    </lineage>
</organism>
<evidence type="ECO:0000256" key="8">
    <source>
        <dbReference type="RuleBase" id="RU000461"/>
    </source>
</evidence>
<dbReference type="GO" id="GO:0005506">
    <property type="term" value="F:iron ion binding"/>
    <property type="evidence" value="ECO:0007669"/>
    <property type="project" value="InterPro"/>
</dbReference>
<evidence type="ECO:0000256" key="9">
    <source>
        <dbReference type="SAM" id="Phobius"/>
    </source>
</evidence>
<dbReference type="PRINTS" id="PR00463">
    <property type="entry name" value="EP450I"/>
</dbReference>
<dbReference type="Proteomes" id="UP000326565">
    <property type="component" value="Unassembled WGS sequence"/>
</dbReference>
<evidence type="ECO:0000256" key="6">
    <source>
        <dbReference type="ARBA" id="ARBA00023033"/>
    </source>
</evidence>
<dbReference type="PANTHER" id="PTHR24305">
    <property type="entry name" value="CYTOCHROME P450"/>
    <property type="match status" value="1"/>
</dbReference>
<dbReference type="PANTHER" id="PTHR24305:SF166">
    <property type="entry name" value="CYTOCHROME P450 12A4, MITOCHONDRIAL-RELATED"/>
    <property type="match status" value="1"/>
</dbReference>
<evidence type="ECO:0000313" key="11">
    <source>
        <dbReference type="Proteomes" id="UP000326565"/>
    </source>
</evidence>
<keyword evidence="3 7" id="KW-0479">Metal-binding</keyword>
<keyword evidence="6 8" id="KW-0503">Monooxygenase</keyword>
<dbReference type="PROSITE" id="PS00086">
    <property type="entry name" value="CYTOCHROME_P450"/>
    <property type="match status" value="1"/>
</dbReference>
<protein>
    <submittedName>
        <fullName evidence="10">Cytochrome P450 monooxygenase</fullName>
    </submittedName>
</protein>